<dbReference type="InterPro" id="IPR013320">
    <property type="entry name" value="ConA-like_dom_sf"/>
</dbReference>
<organism evidence="3 4">
    <name type="scientific">Luedemannella flava</name>
    <dbReference type="NCBI Taxonomy" id="349316"/>
    <lineage>
        <taxon>Bacteria</taxon>
        <taxon>Bacillati</taxon>
        <taxon>Actinomycetota</taxon>
        <taxon>Actinomycetes</taxon>
        <taxon>Micromonosporales</taxon>
        <taxon>Micromonosporaceae</taxon>
        <taxon>Luedemannella</taxon>
    </lineage>
</organism>
<evidence type="ECO:0000313" key="3">
    <source>
        <dbReference type="EMBL" id="GAA1838022.1"/>
    </source>
</evidence>
<keyword evidence="2" id="KW-0732">Signal</keyword>
<dbReference type="Proteomes" id="UP001500218">
    <property type="component" value="Unassembled WGS sequence"/>
</dbReference>
<feature type="chain" id="PRO_5045629595" description="Concanavalin A-like lectin/glucanase superfamily protein" evidence="2">
    <location>
        <begin position="26"/>
        <end position="301"/>
    </location>
</feature>
<accession>A0ABP4Z1X5</accession>
<evidence type="ECO:0008006" key="5">
    <source>
        <dbReference type="Google" id="ProtNLM"/>
    </source>
</evidence>
<dbReference type="Gene3D" id="2.60.120.200">
    <property type="match status" value="1"/>
</dbReference>
<evidence type="ECO:0000313" key="4">
    <source>
        <dbReference type="Proteomes" id="UP001500218"/>
    </source>
</evidence>
<feature type="signal peptide" evidence="2">
    <location>
        <begin position="1"/>
        <end position="25"/>
    </location>
</feature>
<proteinExistence type="predicted"/>
<dbReference type="RefSeq" id="WP_344140512.1">
    <property type="nucleotide sequence ID" value="NZ_BAAALT010000349.1"/>
</dbReference>
<dbReference type="SUPFAM" id="SSF49899">
    <property type="entry name" value="Concanavalin A-like lectins/glucanases"/>
    <property type="match status" value="1"/>
</dbReference>
<evidence type="ECO:0000256" key="1">
    <source>
        <dbReference type="SAM" id="MobiDB-lite"/>
    </source>
</evidence>
<feature type="compositionally biased region" description="Pro residues" evidence="1">
    <location>
        <begin position="51"/>
        <end position="63"/>
    </location>
</feature>
<comment type="caution">
    <text evidence="3">The sequence shown here is derived from an EMBL/GenBank/DDBJ whole genome shotgun (WGS) entry which is preliminary data.</text>
</comment>
<reference evidence="4" key="1">
    <citation type="journal article" date="2019" name="Int. J. Syst. Evol. Microbiol.">
        <title>The Global Catalogue of Microorganisms (GCM) 10K type strain sequencing project: providing services to taxonomists for standard genome sequencing and annotation.</title>
        <authorList>
            <consortium name="The Broad Institute Genomics Platform"/>
            <consortium name="The Broad Institute Genome Sequencing Center for Infectious Disease"/>
            <person name="Wu L."/>
            <person name="Ma J."/>
        </authorList>
    </citation>
    <scope>NUCLEOTIDE SEQUENCE [LARGE SCALE GENOMIC DNA]</scope>
    <source>
        <strain evidence="4">JCM 13250</strain>
    </source>
</reference>
<name>A0ABP4Z1X5_9ACTN</name>
<sequence>MRAKRTVQGVSPLAIVLAVPAVALAAIGVRASAESGEATRRPAAVPSKAPTAPPFPPVGRPPVPGNWEIVARYTFDRGLDTGQVPDDSGHGHTLQVASRNGGRIVAATQGAGLAVRYPRPCRPRPVVRSAGPDCPRAVLQARSSDDLNPGTRPFSWGAMVQLPATATSPGENILQKGLRAPMGQFKLQVDGVAGYPSCVITETRTESFHEAFGQVTIADGGWHRVDCVRTRDRLAIFVDGYVNDIRLIPVDLRVSNSMPLRIGGKGVWRGNDQFNGAVDNVYVAVAQTPVGAPGTGAPTGP</sequence>
<feature type="region of interest" description="Disordered" evidence="1">
    <location>
        <begin position="33"/>
        <end position="63"/>
    </location>
</feature>
<protein>
    <recommendedName>
        <fullName evidence="5">Concanavalin A-like lectin/glucanase superfamily protein</fullName>
    </recommendedName>
</protein>
<dbReference type="EMBL" id="BAAALT010000349">
    <property type="protein sequence ID" value="GAA1838022.1"/>
    <property type="molecule type" value="Genomic_DNA"/>
</dbReference>
<gene>
    <name evidence="3" type="ORF">GCM10009682_63340</name>
</gene>
<keyword evidence="4" id="KW-1185">Reference proteome</keyword>
<evidence type="ECO:0000256" key="2">
    <source>
        <dbReference type="SAM" id="SignalP"/>
    </source>
</evidence>